<name>A0A8S9SIH4_BRACR</name>
<accession>A0A8S9SIH4</accession>
<feature type="region of interest" description="Disordered" evidence="1">
    <location>
        <begin position="23"/>
        <end position="62"/>
    </location>
</feature>
<dbReference type="Proteomes" id="UP000712600">
    <property type="component" value="Unassembled WGS sequence"/>
</dbReference>
<evidence type="ECO:0000313" key="3">
    <source>
        <dbReference type="Proteomes" id="UP000712600"/>
    </source>
</evidence>
<sequence length="221" mass="25439">MRNGFQTEPSIDKTITTSIDISFSPSIDLDNPMTDRERRTKRRFDRASSSDAQPELDSYPWPREREGVPLETFEHFTDPHTAVKDIKCTHREIMDEWDDYEKLPQRYVTDLQSDLTQFEFHPDPLLPRNPANIPHRRPMPRAARAAERSQPVVPDFPHIPDISMQDHGDFQRIVVDSLHAIWAKVSQCRCFSRGSMRAKSPSAAGPPGKPNDESDEDTEED</sequence>
<gene>
    <name evidence="2" type="ORF">F2Q69_00036332</name>
</gene>
<evidence type="ECO:0000313" key="2">
    <source>
        <dbReference type="EMBL" id="KAF3601236.1"/>
    </source>
</evidence>
<organism evidence="2 3">
    <name type="scientific">Brassica cretica</name>
    <name type="common">Mustard</name>
    <dbReference type="NCBI Taxonomy" id="69181"/>
    <lineage>
        <taxon>Eukaryota</taxon>
        <taxon>Viridiplantae</taxon>
        <taxon>Streptophyta</taxon>
        <taxon>Embryophyta</taxon>
        <taxon>Tracheophyta</taxon>
        <taxon>Spermatophyta</taxon>
        <taxon>Magnoliopsida</taxon>
        <taxon>eudicotyledons</taxon>
        <taxon>Gunneridae</taxon>
        <taxon>Pentapetalae</taxon>
        <taxon>rosids</taxon>
        <taxon>malvids</taxon>
        <taxon>Brassicales</taxon>
        <taxon>Brassicaceae</taxon>
        <taxon>Brassiceae</taxon>
        <taxon>Brassica</taxon>
    </lineage>
</organism>
<dbReference type="AlphaFoldDB" id="A0A8S9SIH4"/>
<reference evidence="2" key="1">
    <citation type="submission" date="2019-12" db="EMBL/GenBank/DDBJ databases">
        <title>Genome sequencing and annotation of Brassica cretica.</title>
        <authorList>
            <person name="Studholme D.J."/>
            <person name="Sarris P."/>
        </authorList>
    </citation>
    <scope>NUCLEOTIDE SEQUENCE</scope>
    <source>
        <strain evidence="2">PFS-109/04</strain>
        <tissue evidence="2">Leaf</tissue>
    </source>
</reference>
<feature type="region of interest" description="Disordered" evidence="1">
    <location>
        <begin position="193"/>
        <end position="221"/>
    </location>
</feature>
<proteinExistence type="predicted"/>
<protein>
    <submittedName>
        <fullName evidence="2">Uncharacterized protein</fullName>
    </submittedName>
</protein>
<comment type="caution">
    <text evidence="2">The sequence shown here is derived from an EMBL/GenBank/DDBJ whole genome shotgun (WGS) entry which is preliminary data.</text>
</comment>
<dbReference type="EMBL" id="QGKX02000004">
    <property type="protein sequence ID" value="KAF3601236.1"/>
    <property type="molecule type" value="Genomic_DNA"/>
</dbReference>
<evidence type="ECO:0000256" key="1">
    <source>
        <dbReference type="SAM" id="MobiDB-lite"/>
    </source>
</evidence>